<feature type="compositionally biased region" description="Polar residues" evidence="2">
    <location>
        <begin position="321"/>
        <end position="332"/>
    </location>
</feature>
<feature type="region of interest" description="Disordered" evidence="2">
    <location>
        <begin position="480"/>
        <end position="518"/>
    </location>
</feature>
<dbReference type="Gene3D" id="3.30.1370.50">
    <property type="entry name" value="R3H-like domain"/>
    <property type="match status" value="1"/>
</dbReference>
<reference evidence="5" key="1">
    <citation type="journal article" date="2022" name="J. Hered.">
        <title>A De Novo Chromosome-Level Genome Assembly of the White-Tailed Deer, Odocoileus Virginianus.</title>
        <authorList>
            <person name="London E.W."/>
            <person name="Roca A.L."/>
            <person name="Novakofski J.E."/>
            <person name="Mateus-Pinilla N.E."/>
        </authorList>
    </citation>
    <scope>NUCLEOTIDE SEQUENCE [LARGE SCALE GENOMIC DNA]</scope>
</reference>
<dbReference type="Proteomes" id="UP001652640">
    <property type="component" value="Chromosome 13"/>
</dbReference>
<feature type="region of interest" description="Disordered" evidence="2">
    <location>
        <begin position="267"/>
        <end position="287"/>
    </location>
</feature>
<dbReference type="InterPro" id="IPR024771">
    <property type="entry name" value="SUZ"/>
</dbReference>
<evidence type="ECO:0000259" key="4">
    <source>
        <dbReference type="PROSITE" id="PS51673"/>
    </source>
</evidence>
<feature type="domain" description="R3H" evidence="3">
    <location>
        <begin position="168"/>
        <end position="231"/>
    </location>
</feature>
<feature type="compositionally biased region" description="Basic residues" evidence="2">
    <location>
        <begin position="946"/>
        <end position="955"/>
    </location>
</feature>
<keyword evidence="1" id="KW-0597">Phosphoprotein</keyword>
<feature type="domain" description="SUZ" evidence="4">
    <location>
        <begin position="232"/>
        <end position="302"/>
    </location>
</feature>
<evidence type="ECO:0000313" key="6">
    <source>
        <dbReference type="RefSeq" id="XP_020734920.2"/>
    </source>
</evidence>
<feature type="region of interest" description="Disordered" evidence="2">
    <location>
        <begin position="370"/>
        <end position="421"/>
    </location>
</feature>
<dbReference type="PROSITE" id="PS51673">
    <property type="entry name" value="SUZ"/>
    <property type="match status" value="1"/>
</dbReference>
<feature type="compositionally biased region" description="Pro residues" evidence="2">
    <location>
        <begin position="502"/>
        <end position="515"/>
    </location>
</feature>
<feature type="region of interest" description="Disordered" evidence="2">
    <location>
        <begin position="315"/>
        <end position="354"/>
    </location>
</feature>
<evidence type="ECO:0000259" key="3">
    <source>
        <dbReference type="PROSITE" id="PS51061"/>
    </source>
</evidence>
<keyword evidence="5" id="KW-1185">Reference proteome</keyword>
<dbReference type="CDD" id="cd02642">
    <property type="entry name" value="R3H_encore_like"/>
    <property type="match status" value="1"/>
</dbReference>
<dbReference type="SMART" id="SM00393">
    <property type="entry name" value="R3H"/>
    <property type="match status" value="1"/>
</dbReference>
<dbReference type="InterPro" id="IPR001374">
    <property type="entry name" value="R3H_dom"/>
</dbReference>
<evidence type="ECO:0000256" key="1">
    <source>
        <dbReference type="ARBA" id="ARBA00022553"/>
    </source>
</evidence>
<feature type="region of interest" description="Disordered" evidence="2">
    <location>
        <begin position="567"/>
        <end position="603"/>
    </location>
</feature>
<feature type="compositionally biased region" description="Low complexity" evidence="2">
    <location>
        <begin position="374"/>
        <end position="405"/>
    </location>
</feature>
<feature type="region of interest" description="Disordered" evidence="2">
    <location>
        <begin position="931"/>
        <end position="961"/>
    </location>
</feature>
<sequence length="1087" mass="119029">MRMSDTVTIKNETETMKDLEAEVKDTTGVENVTKSENYGKILAEKNERCIDNNIDLQRPLQSFGQTGKRSKSSSKLKLVRSLAVCEESPPPPTAEISQENQEKIQIQLTQSFEKEEKPSKDEAEKEKASDKLPRKMLSRDSSQEYTDSTGIDLHEFLVNTLKNNPRDRMMLLKLEQEILDFIGNNESPRKKFPPMTSYHRMLLHRVAAYFGLDHNVDQSGKSVIVNKTSNTRIPDQKFTEHIKDDKGEDFQKRYILKRDNSSFDKDDNQMRIRLKDDRRSKSIEEREEEYQRARDRIFSQDSLCSQENYIIDKRVNKDASGRSTNSHQSSTENDLKCSEPRPWSSTDSDSSLRSFKPAVTKASSFSGISVLTRGDSSGSSKSIGRLSKTGSESSGSVGSSTGSLSHIQQPLPGTALSQSSHGAPVVYPAVSTHSSLSFDGGLNGQVASPSTSFFLLPLEAAGIPPGSILINPQTGQPFINPDGSPVVYNPPMTQQPLRTQVPGPPQPPLPPPPPQQQAANHIFSQQDNLGSQFSHMSLARQPSADGSDPHATMFQSTVVLQPPQQSGYIVTAAPPPPPPPPPPLPPGQPVPTPGYSASGHPVSQPVLQQQGYIQQPSPQMPACYCAPGHYHSNQPQYRPVPSVHYSSHLNQPLPQPAQQTGYQVIPNQQQNYQGIVGVQQPQSQSLVGSQPNGVGNQIQGVVIPYPSVPSYQVSLPQGSQGIAHHTYQQPVMFPNQSNQGSMPAAGMPVYYSVIPSGQQNNLSSSVGYLQHPGSEQVQFPRTTSPCNSQQLQGHQCAGCHHFLKSAVPPPPPGGGMVMMQLSVPNNPQSRAHSPPQWKQNKYYCDHQRGQKCVEFSSVDNIVQHSPQLSSPIISPAQSPAPAQLSTLKTVRPSGPPLSIIPQFSRPFVSGQGDARYPLLGQTLQYNPPAVLHGHIPAQQGQSGNRHGSRGRKQAKKAASTDLGAGEAVVGKVLEITELPDGITRMEAEKLFGELFKIGAKIRWLRDPQSQPQMRRHPLCCGSGDSTVNPERSKPSDLASTYTVLATFPSISAAQNALKKQINSVNKFKLRTSKKHYDFHILERASSQ</sequence>
<protein>
    <submittedName>
        <fullName evidence="6">R3H domain-containing protein 1 isoform X6</fullName>
    </submittedName>
</protein>
<dbReference type="PANTHER" id="PTHR15672:SF12">
    <property type="entry name" value="R3H DOMAIN-CONTAINING PROTEIN 1"/>
    <property type="match status" value="1"/>
</dbReference>
<dbReference type="InterPro" id="IPR051937">
    <property type="entry name" value="R3H_domain_containing"/>
</dbReference>
<name>A0A6J0WF03_ODOVR</name>
<dbReference type="InterPro" id="IPR036867">
    <property type="entry name" value="R3H_dom_sf"/>
</dbReference>
<feature type="compositionally biased region" description="Basic and acidic residues" evidence="2">
    <location>
        <begin position="112"/>
        <end position="142"/>
    </location>
</feature>
<organism evidence="5 6">
    <name type="scientific">Odocoileus virginianus</name>
    <name type="common">White-tailed deer</name>
    <dbReference type="NCBI Taxonomy" id="9874"/>
    <lineage>
        <taxon>Eukaryota</taxon>
        <taxon>Metazoa</taxon>
        <taxon>Chordata</taxon>
        <taxon>Craniata</taxon>
        <taxon>Vertebrata</taxon>
        <taxon>Euteleostomi</taxon>
        <taxon>Mammalia</taxon>
        <taxon>Eutheria</taxon>
        <taxon>Laurasiatheria</taxon>
        <taxon>Artiodactyla</taxon>
        <taxon>Ruminantia</taxon>
        <taxon>Pecora</taxon>
        <taxon>Cervidae</taxon>
        <taxon>Odocoileinae</taxon>
        <taxon>Odocoileus</taxon>
    </lineage>
</organism>
<feature type="compositionally biased region" description="Pro residues" evidence="2">
    <location>
        <begin position="573"/>
        <end position="592"/>
    </location>
</feature>
<gene>
    <name evidence="6" type="primary">R3HDM1</name>
</gene>
<dbReference type="PANTHER" id="PTHR15672">
    <property type="entry name" value="CAMP-REGULATED PHOSPHOPROTEIN 21 RELATED R3H DOMAIN CONTAINING PROTEIN"/>
    <property type="match status" value="1"/>
</dbReference>
<dbReference type="AlphaFoldDB" id="A0A6J0WF03"/>
<reference evidence="6" key="2">
    <citation type="submission" date="2025-08" db="UniProtKB">
        <authorList>
            <consortium name="RefSeq"/>
        </authorList>
    </citation>
    <scope>IDENTIFICATION</scope>
    <source>
        <tissue evidence="6">Tongue muscle</tissue>
    </source>
</reference>
<dbReference type="GeneID" id="110128465"/>
<dbReference type="PROSITE" id="PS51061">
    <property type="entry name" value="R3H"/>
    <property type="match status" value="1"/>
</dbReference>
<accession>A0A6J0WF03</accession>
<dbReference type="RefSeq" id="XP_020734920.2">
    <property type="nucleotide sequence ID" value="XM_020879261.2"/>
</dbReference>
<evidence type="ECO:0000256" key="2">
    <source>
        <dbReference type="SAM" id="MobiDB-lite"/>
    </source>
</evidence>
<evidence type="ECO:0000313" key="5">
    <source>
        <dbReference type="Proteomes" id="UP001652640"/>
    </source>
</evidence>
<dbReference type="SUPFAM" id="SSF82708">
    <property type="entry name" value="R3H domain"/>
    <property type="match status" value="1"/>
</dbReference>
<feature type="region of interest" description="Disordered" evidence="2">
    <location>
        <begin position="110"/>
        <end position="146"/>
    </location>
</feature>
<dbReference type="Pfam" id="PF12752">
    <property type="entry name" value="SUZ"/>
    <property type="match status" value="1"/>
</dbReference>
<proteinExistence type="predicted"/>
<dbReference type="Pfam" id="PF01424">
    <property type="entry name" value="R3H"/>
    <property type="match status" value="1"/>
</dbReference>
<feature type="compositionally biased region" description="Low complexity" evidence="2">
    <location>
        <begin position="344"/>
        <end position="354"/>
    </location>
</feature>
<dbReference type="GO" id="GO:0003676">
    <property type="term" value="F:nucleic acid binding"/>
    <property type="evidence" value="ECO:0007669"/>
    <property type="project" value="UniProtKB-UniRule"/>
</dbReference>